<organism evidence="2 3">
    <name type="scientific">Metarhizobium album</name>
    <dbReference type="NCBI Taxonomy" id="2182425"/>
    <lineage>
        <taxon>Bacteria</taxon>
        <taxon>Pseudomonadati</taxon>
        <taxon>Pseudomonadota</taxon>
        <taxon>Alphaproteobacteria</taxon>
        <taxon>Hyphomicrobiales</taxon>
        <taxon>Rhizobiaceae</taxon>
        <taxon>Metarhizobium</taxon>
    </lineage>
</organism>
<evidence type="ECO:0000313" key="2">
    <source>
        <dbReference type="EMBL" id="PWE54390.1"/>
    </source>
</evidence>
<feature type="signal peptide" evidence="1">
    <location>
        <begin position="1"/>
        <end position="23"/>
    </location>
</feature>
<comment type="caution">
    <text evidence="2">The sequence shown here is derived from an EMBL/GenBank/DDBJ whole genome shotgun (WGS) entry which is preliminary data.</text>
</comment>
<gene>
    <name evidence="2" type="ORF">DEM27_19955</name>
</gene>
<accession>A0A2U2DM85</accession>
<proteinExistence type="predicted"/>
<dbReference type="EMBL" id="QFBC01000010">
    <property type="protein sequence ID" value="PWE54390.1"/>
    <property type="molecule type" value="Genomic_DNA"/>
</dbReference>
<keyword evidence="3" id="KW-1185">Reference proteome</keyword>
<dbReference type="AlphaFoldDB" id="A0A2U2DM85"/>
<keyword evidence="1" id="KW-0732">Signal</keyword>
<sequence>MRHFVAAALIAVAAVFSSLPAHADQDTDVFNRIEELHGNAQAFEEAFYRLTQALNNDDAAELAGISNFPLRVQANGESYDVLEAQDLIDNYGSLIMQETKDAVANQRYGDLFVNSEGVMVGNAVWLSAVCDNNSCSRSHWAVIAINN</sequence>
<dbReference type="Proteomes" id="UP000245252">
    <property type="component" value="Unassembled WGS sequence"/>
</dbReference>
<dbReference type="OrthoDB" id="5455653at2"/>
<reference evidence="2 3" key="1">
    <citation type="submission" date="2018-05" db="EMBL/GenBank/DDBJ databases">
        <title>The draft genome of strain NS-104.</title>
        <authorList>
            <person name="Hang P."/>
            <person name="Jiang J."/>
        </authorList>
    </citation>
    <scope>NUCLEOTIDE SEQUENCE [LARGE SCALE GENOMIC DNA]</scope>
    <source>
        <strain evidence="2 3">NS-104</strain>
    </source>
</reference>
<evidence type="ECO:0000313" key="3">
    <source>
        <dbReference type="Proteomes" id="UP000245252"/>
    </source>
</evidence>
<name>A0A2U2DM85_9HYPH</name>
<evidence type="ECO:0008006" key="4">
    <source>
        <dbReference type="Google" id="ProtNLM"/>
    </source>
</evidence>
<protein>
    <recommendedName>
        <fullName evidence="4">DUF4864 domain-containing protein</fullName>
    </recommendedName>
</protein>
<evidence type="ECO:0000256" key="1">
    <source>
        <dbReference type="SAM" id="SignalP"/>
    </source>
</evidence>
<dbReference type="RefSeq" id="WP_109460020.1">
    <property type="nucleotide sequence ID" value="NZ_QFBC01000010.1"/>
</dbReference>
<feature type="chain" id="PRO_5015570835" description="DUF4864 domain-containing protein" evidence="1">
    <location>
        <begin position="24"/>
        <end position="147"/>
    </location>
</feature>